<feature type="domain" description="SsfX3-like N-terminal" evidence="3">
    <location>
        <begin position="20"/>
        <end position="126"/>
    </location>
</feature>
<evidence type="ECO:0000259" key="3">
    <source>
        <dbReference type="Pfam" id="PF21181"/>
    </source>
</evidence>
<dbReference type="Proteomes" id="UP000698222">
    <property type="component" value="Unassembled WGS sequence"/>
</dbReference>
<dbReference type="InterPro" id="IPR048977">
    <property type="entry name" value="SsfX3-like_N"/>
</dbReference>
<evidence type="ECO:0000259" key="2">
    <source>
        <dbReference type="Pfam" id="PF13472"/>
    </source>
</evidence>
<proteinExistence type="predicted"/>
<feature type="region of interest" description="Disordered" evidence="1">
    <location>
        <begin position="333"/>
        <end position="355"/>
    </location>
</feature>
<dbReference type="Pfam" id="PF21181">
    <property type="entry name" value="SsfX3_N"/>
    <property type="match status" value="1"/>
</dbReference>
<dbReference type="RefSeq" id="WP_209893104.1">
    <property type="nucleotide sequence ID" value="NZ_BAAAJV010000041.1"/>
</dbReference>
<reference evidence="4 5" key="1">
    <citation type="submission" date="2021-03" db="EMBL/GenBank/DDBJ databases">
        <title>Sequencing the genomes of 1000 actinobacteria strains.</title>
        <authorList>
            <person name="Klenk H.-P."/>
        </authorList>
    </citation>
    <scope>NUCLEOTIDE SEQUENCE [LARGE SCALE GENOMIC DNA]</scope>
    <source>
        <strain evidence="4 5">DSM 14564</strain>
    </source>
</reference>
<name>A0ABS4YMX4_9MICO</name>
<sequence>MPRTAAHRLPALPSDLPEAWHGAATWTTTGEGQQSWRVRPEHLAQIMSADMEERSRVPNGVRLEVDTDASALEITLTSAPAPEDPVPCADIVVDGALARTVGIDGRTSARIELPGTPVRVELWLPHSVPTSVAEVVFDGAAQLTPAAPRGLRWAVYGSSITQCNQAASPTGTWPALVAAENSWELTALGMSGQCHLDPPLAETIGEARPDLVTVCLGANVYGAGTFTARSLPPTVIGFLTHVRRLVDAPIVVMSPTAAGAHREEQPNAAGLDQRDVREIIHRCVRSLQQHDRMLTLIDGTEIVSTDELDLLGDLLHPTAEGYRVMAKRLAPQLAEAARGRPPRTERLPARAGRTT</sequence>
<comment type="caution">
    <text evidence="4">The sequence shown here is derived from an EMBL/GenBank/DDBJ whole genome shotgun (WGS) entry which is preliminary data.</text>
</comment>
<dbReference type="EMBL" id="JAGIOC010000001">
    <property type="protein sequence ID" value="MBP2410084.1"/>
    <property type="molecule type" value="Genomic_DNA"/>
</dbReference>
<accession>A0ABS4YMX4</accession>
<evidence type="ECO:0000313" key="5">
    <source>
        <dbReference type="Proteomes" id="UP000698222"/>
    </source>
</evidence>
<keyword evidence="5" id="KW-1185">Reference proteome</keyword>
<dbReference type="SUPFAM" id="SSF52266">
    <property type="entry name" value="SGNH hydrolase"/>
    <property type="match status" value="1"/>
</dbReference>
<evidence type="ECO:0000313" key="4">
    <source>
        <dbReference type="EMBL" id="MBP2410084.1"/>
    </source>
</evidence>
<gene>
    <name evidence="4" type="ORF">JOF44_002987</name>
</gene>
<protein>
    <submittedName>
        <fullName evidence="4">Lysophospholipase L1-like esterase</fullName>
    </submittedName>
</protein>
<dbReference type="Gene3D" id="3.40.50.1110">
    <property type="entry name" value="SGNH hydrolase"/>
    <property type="match status" value="1"/>
</dbReference>
<organism evidence="4 5">
    <name type="scientific">Brachybacterium fresconis</name>
    <dbReference type="NCBI Taxonomy" id="173363"/>
    <lineage>
        <taxon>Bacteria</taxon>
        <taxon>Bacillati</taxon>
        <taxon>Actinomycetota</taxon>
        <taxon>Actinomycetes</taxon>
        <taxon>Micrococcales</taxon>
        <taxon>Dermabacteraceae</taxon>
        <taxon>Brachybacterium</taxon>
    </lineage>
</organism>
<dbReference type="Pfam" id="PF13472">
    <property type="entry name" value="Lipase_GDSL_2"/>
    <property type="match status" value="1"/>
</dbReference>
<feature type="domain" description="SGNH hydrolase-type esterase" evidence="2">
    <location>
        <begin position="156"/>
        <end position="324"/>
    </location>
</feature>
<dbReference type="InterPro" id="IPR013830">
    <property type="entry name" value="SGNH_hydro"/>
</dbReference>
<dbReference type="InterPro" id="IPR036514">
    <property type="entry name" value="SGNH_hydro_sf"/>
</dbReference>
<evidence type="ECO:0000256" key="1">
    <source>
        <dbReference type="SAM" id="MobiDB-lite"/>
    </source>
</evidence>
<dbReference type="Gene3D" id="2.60.120.260">
    <property type="entry name" value="Galactose-binding domain-like"/>
    <property type="match status" value="1"/>
</dbReference>